<evidence type="ECO:0000313" key="2">
    <source>
        <dbReference type="EnsemblPlants" id="PGSC0003DMT400085702"/>
    </source>
</evidence>
<keyword evidence="3" id="KW-1185">Reference proteome</keyword>
<feature type="compositionally biased region" description="Low complexity" evidence="1">
    <location>
        <begin position="364"/>
        <end position="382"/>
    </location>
</feature>
<reference evidence="2" key="2">
    <citation type="submission" date="2015-06" db="UniProtKB">
        <authorList>
            <consortium name="EnsemblPlants"/>
        </authorList>
    </citation>
    <scope>IDENTIFICATION</scope>
    <source>
        <strain evidence="2">DM1-3 516 R44</strain>
    </source>
</reference>
<dbReference type="PaxDb" id="4113-PGSC0003DMT400085702"/>
<dbReference type="HOGENOM" id="CLU_685873_0_0_1"/>
<protein>
    <submittedName>
        <fullName evidence="2">Integrase core domain containing protein</fullName>
    </submittedName>
</protein>
<evidence type="ECO:0000256" key="1">
    <source>
        <dbReference type="SAM" id="MobiDB-lite"/>
    </source>
</evidence>
<reference evidence="3" key="1">
    <citation type="journal article" date="2011" name="Nature">
        <title>Genome sequence and analysis of the tuber crop potato.</title>
        <authorList>
            <consortium name="The Potato Genome Sequencing Consortium"/>
        </authorList>
    </citation>
    <scope>NUCLEOTIDE SEQUENCE [LARGE SCALE GENOMIC DNA]</scope>
    <source>
        <strain evidence="3">cv. DM1-3 516 R44</strain>
    </source>
</reference>
<feature type="region of interest" description="Disordered" evidence="1">
    <location>
        <begin position="126"/>
        <end position="170"/>
    </location>
</feature>
<accession>M1DA36</accession>
<organism evidence="2 3">
    <name type="scientific">Solanum tuberosum</name>
    <name type="common">Potato</name>
    <dbReference type="NCBI Taxonomy" id="4113"/>
    <lineage>
        <taxon>Eukaryota</taxon>
        <taxon>Viridiplantae</taxon>
        <taxon>Streptophyta</taxon>
        <taxon>Embryophyta</taxon>
        <taxon>Tracheophyta</taxon>
        <taxon>Spermatophyta</taxon>
        <taxon>Magnoliopsida</taxon>
        <taxon>eudicotyledons</taxon>
        <taxon>Gunneridae</taxon>
        <taxon>Pentapetalae</taxon>
        <taxon>asterids</taxon>
        <taxon>lamiids</taxon>
        <taxon>Solanales</taxon>
        <taxon>Solanaceae</taxon>
        <taxon>Solanoideae</taxon>
        <taxon>Solaneae</taxon>
        <taxon>Solanum</taxon>
    </lineage>
</organism>
<evidence type="ECO:0000313" key="3">
    <source>
        <dbReference type="Proteomes" id="UP000011115"/>
    </source>
</evidence>
<dbReference type="AlphaFoldDB" id="M1DA36"/>
<dbReference type="EnsemblPlants" id="PGSC0003DMT400085702">
    <property type="protein sequence ID" value="PGSC0003DMT400085702"/>
    <property type="gene ID" value="PGSC0003DMG400035273"/>
</dbReference>
<dbReference type="Proteomes" id="UP000011115">
    <property type="component" value="Unassembled WGS sequence"/>
</dbReference>
<dbReference type="Gramene" id="PGSC0003DMT400085702">
    <property type="protein sequence ID" value="PGSC0003DMT400085702"/>
    <property type="gene ID" value="PGSC0003DMG400035273"/>
</dbReference>
<sequence length="395" mass="43766">MNNQRVQVNPIGGNLGDGVELQPPGVVNENAQDHGDNLLGDALRVQVPPELRLNHGGGLRSVGQPTNRSAHLWFLSETFSDLWTVVSTCTMAPKKATTYVAKGKSKSVAPIFRLIDEDTDMEKDLAYVPPTTRTSPTTPRTTRNQTRSQSRTASSNKATSAGDILVPPNTDHAPVAEKSNRWCVSCQWQIYKDARMMTEKDRMARLVCDEHRVLIGSLHTLLAIHELFKIRSYKWMARNPGSQPPLTSTLVRGFSVDIFETTIRRFFYGPGHTLLINMSKFDYRWDIVRSGAFQMQIRGILYCVEKLIQVTKTLYFGLIRDEANVAAPRREPQVEVPPLGADLVADVEQVQGDEPSPPAITEDSPSSHSPAASQAPRASQTTTSYGYAIVPLARV</sequence>
<dbReference type="InParanoid" id="M1DA36"/>
<feature type="region of interest" description="Disordered" evidence="1">
    <location>
        <begin position="348"/>
        <end position="382"/>
    </location>
</feature>
<name>M1DA36_SOLTU</name>
<feature type="compositionally biased region" description="Low complexity" evidence="1">
    <location>
        <begin position="129"/>
        <end position="156"/>
    </location>
</feature>
<proteinExistence type="predicted"/>